<dbReference type="GO" id="GO:0005739">
    <property type="term" value="C:mitochondrion"/>
    <property type="evidence" value="ECO:0007669"/>
    <property type="project" value="TreeGrafter"/>
</dbReference>
<dbReference type="PANTHER" id="PTHR28002:SF1">
    <property type="entry name" value="MIOREX COMPLEX COMPONENT 11"/>
    <property type="match status" value="1"/>
</dbReference>
<gene>
    <name evidence="3" type="ORF">FALBO_2575</name>
</gene>
<feature type="transmembrane region" description="Helical" evidence="2">
    <location>
        <begin position="63"/>
        <end position="85"/>
    </location>
</feature>
<name>A0A8H4PHR8_9HYPO</name>
<dbReference type="PANTHER" id="PTHR28002">
    <property type="entry name" value="MIOREX COMPLEX COMPONENT 11"/>
    <property type="match status" value="1"/>
</dbReference>
<feature type="compositionally biased region" description="Basic and acidic residues" evidence="1">
    <location>
        <begin position="139"/>
        <end position="148"/>
    </location>
</feature>
<accession>A0A8H4PHR8</accession>
<dbReference type="EMBL" id="JAADYS010000328">
    <property type="protein sequence ID" value="KAF4470521.1"/>
    <property type="molecule type" value="Genomic_DNA"/>
</dbReference>
<evidence type="ECO:0008006" key="5">
    <source>
        <dbReference type="Google" id="ProtNLM"/>
    </source>
</evidence>
<evidence type="ECO:0000313" key="3">
    <source>
        <dbReference type="EMBL" id="KAF4470521.1"/>
    </source>
</evidence>
<feature type="region of interest" description="Disordered" evidence="1">
    <location>
        <begin position="126"/>
        <end position="148"/>
    </location>
</feature>
<reference evidence="3 4" key="1">
    <citation type="submission" date="2020-01" db="EMBL/GenBank/DDBJ databases">
        <title>Identification and distribution of gene clusters putatively required for synthesis of sphingolipid metabolism inhibitors in phylogenetically diverse species of the filamentous fungus Fusarium.</title>
        <authorList>
            <person name="Kim H.-S."/>
            <person name="Busman M."/>
            <person name="Brown D.W."/>
            <person name="Divon H."/>
            <person name="Uhlig S."/>
            <person name="Proctor R.H."/>
        </authorList>
    </citation>
    <scope>NUCLEOTIDE SEQUENCE [LARGE SCALE GENOMIC DNA]</scope>
    <source>
        <strain evidence="3 4">NRRL 20459</strain>
    </source>
</reference>
<dbReference type="AlphaFoldDB" id="A0A8H4PHR8"/>
<keyword evidence="2" id="KW-0472">Membrane</keyword>
<proteinExistence type="predicted"/>
<evidence type="ECO:0000256" key="1">
    <source>
        <dbReference type="SAM" id="MobiDB-lite"/>
    </source>
</evidence>
<evidence type="ECO:0000256" key="2">
    <source>
        <dbReference type="SAM" id="Phobius"/>
    </source>
</evidence>
<feature type="transmembrane region" description="Helical" evidence="2">
    <location>
        <begin position="176"/>
        <end position="195"/>
    </location>
</feature>
<keyword evidence="2" id="KW-0812">Transmembrane</keyword>
<keyword evidence="2" id="KW-1133">Transmembrane helix</keyword>
<evidence type="ECO:0000313" key="4">
    <source>
        <dbReference type="Proteomes" id="UP000554235"/>
    </source>
</evidence>
<dbReference type="Proteomes" id="UP000554235">
    <property type="component" value="Unassembled WGS sequence"/>
</dbReference>
<protein>
    <recommendedName>
        <fullName evidence="5">Mitochondrial seryl-tRNA synthetase</fullName>
    </recommendedName>
</protein>
<dbReference type="InterPro" id="IPR018811">
    <property type="entry name" value="MRX11"/>
</dbReference>
<keyword evidence="4" id="KW-1185">Reference proteome</keyword>
<dbReference type="Pfam" id="PF10306">
    <property type="entry name" value="FLILHELTA"/>
    <property type="match status" value="1"/>
</dbReference>
<dbReference type="OrthoDB" id="5580261at2759"/>
<sequence>MRRNLFAFNWRPSLHPRAPPRLNRPSIRCESSQASRVDRITSKLPPRLQKYTNGLRNAPVSHIVSFLILHEITAIVPVLGLFGLFHYTNYVPVDYVTGHFGSYVEDGVGRFERYFRRKGWFGFGKNEQDETTPSSTSTAHHESKSEDAVERWHSGDGRYKVVVEIALAYAITKALLPVRIIGSVWATPWFAGVLMRAKGIFTRKP</sequence>
<organism evidence="3 4">
    <name type="scientific">Fusarium albosuccineum</name>
    <dbReference type="NCBI Taxonomy" id="1237068"/>
    <lineage>
        <taxon>Eukaryota</taxon>
        <taxon>Fungi</taxon>
        <taxon>Dikarya</taxon>
        <taxon>Ascomycota</taxon>
        <taxon>Pezizomycotina</taxon>
        <taxon>Sordariomycetes</taxon>
        <taxon>Hypocreomycetidae</taxon>
        <taxon>Hypocreales</taxon>
        <taxon>Nectriaceae</taxon>
        <taxon>Fusarium</taxon>
        <taxon>Fusarium decemcellulare species complex</taxon>
    </lineage>
</organism>
<comment type="caution">
    <text evidence="3">The sequence shown here is derived from an EMBL/GenBank/DDBJ whole genome shotgun (WGS) entry which is preliminary data.</text>
</comment>